<comment type="caution">
    <text evidence="1">The sequence shown here is derived from an EMBL/GenBank/DDBJ whole genome shotgun (WGS) entry which is preliminary data.</text>
</comment>
<reference evidence="1" key="1">
    <citation type="journal article" date="2014" name="Front. Microbiol.">
        <title>High frequency of phylogenetically diverse reductive dehalogenase-homologous genes in deep subseafloor sedimentary metagenomes.</title>
        <authorList>
            <person name="Kawai M."/>
            <person name="Futagami T."/>
            <person name="Toyoda A."/>
            <person name="Takaki Y."/>
            <person name="Nishi S."/>
            <person name="Hori S."/>
            <person name="Arai W."/>
            <person name="Tsubouchi T."/>
            <person name="Morono Y."/>
            <person name="Uchiyama I."/>
            <person name="Ito T."/>
            <person name="Fujiyama A."/>
            <person name="Inagaki F."/>
            <person name="Takami H."/>
        </authorList>
    </citation>
    <scope>NUCLEOTIDE SEQUENCE</scope>
    <source>
        <strain evidence="1">Expedition CK06-06</strain>
    </source>
</reference>
<dbReference type="EMBL" id="BARU01020058">
    <property type="protein sequence ID" value="GAH59895.1"/>
    <property type="molecule type" value="Genomic_DNA"/>
</dbReference>
<sequence length="91" mass="10217">MGRRTYAVGILALITLITFSFPLTSACTIANDVHSEIGWDGVWNTSWTIMEYGEFQTYQFKMTLVQTDSTVVGTSDYHNWRLNGTVTGNTL</sequence>
<organism evidence="1">
    <name type="scientific">marine sediment metagenome</name>
    <dbReference type="NCBI Taxonomy" id="412755"/>
    <lineage>
        <taxon>unclassified sequences</taxon>
        <taxon>metagenomes</taxon>
        <taxon>ecological metagenomes</taxon>
    </lineage>
</organism>
<dbReference type="PROSITE" id="PS51257">
    <property type="entry name" value="PROKAR_LIPOPROTEIN"/>
    <property type="match status" value="1"/>
</dbReference>
<proteinExistence type="predicted"/>
<evidence type="ECO:0000313" key="1">
    <source>
        <dbReference type="EMBL" id="GAH59895.1"/>
    </source>
</evidence>
<dbReference type="AlphaFoldDB" id="X1HS41"/>
<gene>
    <name evidence="1" type="ORF">S03H2_32976</name>
</gene>
<protein>
    <submittedName>
        <fullName evidence="1">Uncharacterized protein</fullName>
    </submittedName>
</protein>
<feature type="non-terminal residue" evidence="1">
    <location>
        <position position="91"/>
    </location>
</feature>
<name>X1HS41_9ZZZZ</name>
<accession>X1HS41</accession>